<sequence>MMKQHLLKSILSAFFVFMVLSVSGQQVERYNMLIDFNRQFNFYYFEQLRAYIINNGDRKTYCPSYKDNPHLRIGSLLVDIYLNPTNNDGSEPSENDYNVMYLLEEQGSKSVHYYLYLNPRRDVFLYDFDKQFQNTAKREDAVVHLEKIIEKILIRYGII</sequence>
<dbReference type="RefSeq" id="WP_134436424.1">
    <property type="nucleotide sequence ID" value="NZ_SOML01000006.1"/>
</dbReference>
<comment type="caution">
    <text evidence="1">The sequence shown here is derived from an EMBL/GenBank/DDBJ whole genome shotgun (WGS) entry which is preliminary data.</text>
</comment>
<organism evidence="1 2">
    <name type="scientific">Dysgonomonas capnocytophagoides</name>
    <dbReference type="NCBI Taxonomy" id="45254"/>
    <lineage>
        <taxon>Bacteria</taxon>
        <taxon>Pseudomonadati</taxon>
        <taxon>Bacteroidota</taxon>
        <taxon>Bacteroidia</taxon>
        <taxon>Bacteroidales</taxon>
        <taxon>Dysgonomonadaceae</taxon>
        <taxon>Dysgonomonas</taxon>
    </lineage>
</organism>
<dbReference type="AlphaFoldDB" id="A0A4Y8L6C5"/>
<reference evidence="1 2" key="1">
    <citation type="submission" date="2019-03" db="EMBL/GenBank/DDBJ databases">
        <title>San Antonio Military Medical Center submission to MRSN (WRAIR), pending publication.</title>
        <authorList>
            <person name="Blyth D.M."/>
            <person name="Mccarthy S.L."/>
            <person name="Schall S.E."/>
            <person name="Stam J.A."/>
            <person name="Ong A.C."/>
            <person name="Mcgann P.T."/>
        </authorList>
    </citation>
    <scope>NUCLEOTIDE SEQUENCE [LARGE SCALE GENOMIC DNA]</scope>
    <source>
        <strain evidence="1 2">MRSN571793</strain>
    </source>
</reference>
<dbReference type="OrthoDB" id="996789at2"/>
<accession>A0A4Y8L6C5</accession>
<keyword evidence="2" id="KW-1185">Reference proteome</keyword>
<evidence type="ECO:0000313" key="1">
    <source>
        <dbReference type="EMBL" id="TFD96036.1"/>
    </source>
</evidence>
<gene>
    <name evidence="1" type="ORF">E2605_10605</name>
</gene>
<name>A0A4Y8L6C5_9BACT</name>
<dbReference type="EMBL" id="SOML01000006">
    <property type="protein sequence ID" value="TFD96036.1"/>
    <property type="molecule type" value="Genomic_DNA"/>
</dbReference>
<evidence type="ECO:0000313" key="2">
    <source>
        <dbReference type="Proteomes" id="UP000297861"/>
    </source>
</evidence>
<dbReference type="STRING" id="1121485.GCA_000426485_00453"/>
<dbReference type="Proteomes" id="UP000297861">
    <property type="component" value="Unassembled WGS sequence"/>
</dbReference>
<proteinExistence type="predicted"/>
<protein>
    <submittedName>
        <fullName evidence="1">Uncharacterized protein</fullName>
    </submittedName>
</protein>